<dbReference type="Proteomes" id="UP000735302">
    <property type="component" value="Unassembled WGS sequence"/>
</dbReference>
<dbReference type="AlphaFoldDB" id="A0AAV4DR26"/>
<dbReference type="SUPFAM" id="SSF50630">
    <property type="entry name" value="Acid proteases"/>
    <property type="match status" value="1"/>
</dbReference>
<dbReference type="CDD" id="cd00303">
    <property type="entry name" value="retropepsin_like"/>
    <property type="match status" value="1"/>
</dbReference>
<reference evidence="1 2" key="1">
    <citation type="journal article" date="2021" name="Elife">
        <title>Chloroplast acquisition without the gene transfer in kleptoplastic sea slugs, Plakobranchus ocellatus.</title>
        <authorList>
            <person name="Maeda T."/>
            <person name="Takahashi S."/>
            <person name="Yoshida T."/>
            <person name="Shimamura S."/>
            <person name="Takaki Y."/>
            <person name="Nagai Y."/>
            <person name="Toyoda A."/>
            <person name="Suzuki Y."/>
            <person name="Arimoto A."/>
            <person name="Ishii H."/>
            <person name="Satoh N."/>
            <person name="Nishiyama T."/>
            <person name="Hasebe M."/>
            <person name="Maruyama T."/>
            <person name="Minagawa J."/>
            <person name="Obokata J."/>
            <person name="Shigenobu S."/>
        </authorList>
    </citation>
    <scope>NUCLEOTIDE SEQUENCE [LARGE SCALE GENOMIC DNA]</scope>
</reference>
<dbReference type="InterPro" id="IPR001969">
    <property type="entry name" value="Aspartic_peptidase_AS"/>
</dbReference>
<dbReference type="GO" id="GO:0004190">
    <property type="term" value="F:aspartic-type endopeptidase activity"/>
    <property type="evidence" value="ECO:0007669"/>
    <property type="project" value="InterPro"/>
</dbReference>
<accession>A0AAV4DR26</accession>
<dbReference type="Gene3D" id="2.40.70.10">
    <property type="entry name" value="Acid Proteases"/>
    <property type="match status" value="1"/>
</dbReference>
<dbReference type="InterPro" id="IPR021109">
    <property type="entry name" value="Peptidase_aspartic_dom_sf"/>
</dbReference>
<dbReference type="Pfam" id="PF13650">
    <property type="entry name" value="Asp_protease_2"/>
    <property type="match status" value="1"/>
</dbReference>
<evidence type="ECO:0000313" key="2">
    <source>
        <dbReference type="Proteomes" id="UP000735302"/>
    </source>
</evidence>
<protein>
    <submittedName>
        <fullName evidence="1">Transposon tf2-6 polyprotein</fullName>
    </submittedName>
</protein>
<evidence type="ECO:0000313" key="1">
    <source>
        <dbReference type="EMBL" id="GFO46772.1"/>
    </source>
</evidence>
<dbReference type="PANTHER" id="PTHR22955">
    <property type="entry name" value="RETROTRANSPOSON"/>
    <property type="match status" value="1"/>
</dbReference>
<dbReference type="GO" id="GO:0006508">
    <property type="term" value="P:proteolysis"/>
    <property type="evidence" value="ECO:0007669"/>
    <property type="project" value="InterPro"/>
</dbReference>
<name>A0AAV4DR26_9GAST</name>
<dbReference type="PANTHER" id="PTHR22955:SF69">
    <property type="entry name" value="REVERSE TRANSCRIPTASE_RETROTRANSPOSON-DERIVED PROTEIN RNASE H-LIKE DOMAIN-CONTAINING PROTEIN"/>
    <property type="match status" value="1"/>
</dbReference>
<sequence>MRATPSPVIQANVDGHQINVLVDSGSDFSYIRENTAKRLNLPKIVSSPFPADGHQSIKLRLERYEKDRTIAELMTNVYVDDWLTSSDCEDELLGMMARSEEVLQQDSKIAQAWIRGDLCRWKQFVGNKVEEIQGATNPACWHHCPELENRADLLTRGVKASFLMRPKLWLHGAGETCSEISDEELDVSVSDELAVEKETMQNAMLVALSESPLIEYERFSKFEKLLRVTALIIRFVSILKSKAVVPGVLGST</sequence>
<keyword evidence="2" id="KW-1185">Reference proteome</keyword>
<comment type="caution">
    <text evidence="1">The sequence shown here is derived from an EMBL/GenBank/DDBJ whole genome shotgun (WGS) entry which is preliminary data.</text>
</comment>
<dbReference type="EMBL" id="BLXT01008216">
    <property type="protein sequence ID" value="GFO46772.1"/>
    <property type="molecule type" value="Genomic_DNA"/>
</dbReference>
<dbReference type="PROSITE" id="PS00141">
    <property type="entry name" value="ASP_PROTEASE"/>
    <property type="match status" value="1"/>
</dbReference>
<gene>
    <name evidence="1" type="ORF">PoB_007327700</name>
</gene>
<organism evidence="1 2">
    <name type="scientific">Plakobranchus ocellatus</name>
    <dbReference type="NCBI Taxonomy" id="259542"/>
    <lineage>
        <taxon>Eukaryota</taxon>
        <taxon>Metazoa</taxon>
        <taxon>Spiralia</taxon>
        <taxon>Lophotrochozoa</taxon>
        <taxon>Mollusca</taxon>
        <taxon>Gastropoda</taxon>
        <taxon>Heterobranchia</taxon>
        <taxon>Euthyneura</taxon>
        <taxon>Panpulmonata</taxon>
        <taxon>Sacoglossa</taxon>
        <taxon>Placobranchoidea</taxon>
        <taxon>Plakobranchidae</taxon>
        <taxon>Plakobranchus</taxon>
    </lineage>
</organism>
<proteinExistence type="predicted"/>